<organism evidence="2 3">
    <name type="scientific">Steinernema glaseri</name>
    <dbReference type="NCBI Taxonomy" id="37863"/>
    <lineage>
        <taxon>Eukaryota</taxon>
        <taxon>Metazoa</taxon>
        <taxon>Ecdysozoa</taxon>
        <taxon>Nematoda</taxon>
        <taxon>Chromadorea</taxon>
        <taxon>Rhabditida</taxon>
        <taxon>Tylenchina</taxon>
        <taxon>Panagrolaimomorpha</taxon>
        <taxon>Strongyloidoidea</taxon>
        <taxon>Steinernematidae</taxon>
        <taxon>Steinernema</taxon>
    </lineage>
</organism>
<accession>A0A1I7Y100</accession>
<dbReference type="AlphaFoldDB" id="A0A1I7Y100"/>
<keyword evidence="2" id="KW-1185">Reference proteome</keyword>
<keyword evidence="1" id="KW-0812">Transmembrane</keyword>
<keyword evidence="1" id="KW-0472">Membrane</keyword>
<evidence type="ECO:0000313" key="2">
    <source>
        <dbReference type="Proteomes" id="UP000095287"/>
    </source>
</evidence>
<feature type="transmembrane region" description="Helical" evidence="1">
    <location>
        <begin position="123"/>
        <end position="146"/>
    </location>
</feature>
<dbReference type="Proteomes" id="UP000095287">
    <property type="component" value="Unplaced"/>
</dbReference>
<protein>
    <submittedName>
        <fullName evidence="3">CASP-like protein</fullName>
    </submittedName>
</protein>
<keyword evidence="1" id="KW-1133">Transmembrane helix</keyword>
<feature type="transmembrane region" description="Helical" evidence="1">
    <location>
        <begin position="20"/>
        <end position="40"/>
    </location>
</feature>
<evidence type="ECO:0000313" key="3">
    <source>
        <dbReference type="WBParaSite" id="L893_g11541.t1"/>
    </source>
</evidence>
<feature type="transmembrane region" description="Helical" evidence="1">
    <location>
        <begin position="60"/>
        <end position="79"/>
    </location>
</feature>
<proteinExistence type="predicted"/>
<reference evidence="3" key="1">
    <citation type="submission" date="2016-11" db="UniProtKB">
        <authorList>
            <consortium name="WormBaseParasite"/>
        </authorList>
    </citation>
    <scope>IDENTIFICATION</scope>
</reference>
<evidence type="ECO:0000256" key="1">
    <source>
        <dbReference type="SAM" id="Phobius"/>
    </source>
</evidence>
<sequence>MTSPYERCLWGTMRIRTATALWGAISILIAPLSLLSTFYVSPEEIDQLPNEDSSRDFKETLLYVFLNLATGSLAVYGAIKQRPNFLLPLLMYSVKAAFDMYLNMIIGWINATKKKASEADLDLIIGSYGIYLMGALICTCTASVTYKCFKHFKYQKNYVA</sequence>
<name>A0A1I7Y100_9BILA</name>
<dbReference type="WBParaSite" id="L893_g11541.t1">
    <property type="protein sequence ID" value="L893_g11541.t1"/>
    <property type="gene ID" value="L893_g11541"/>
</dbReference>
<feature type="transmembrane region" description="Helical" evidence="1">
    <location>
        <begin position="86"/>
        <end position="111"/>
    </location>
</feature>